<dbReference type="InterPro" id="IPR050997">
    <property type="entry name" value="MAPEG"/>
</dbReference>
<dbReference type="GO" id="GO:0005783">
    <property type="term" value="C:endoplasmic reticulum"/>
    <property type="evidence" value="ECO:0007669"/>
    <property type="project" value="TreeGrafter"/>
</dbReference>
<evidence type="ECO:0000313" key="6">
    <source>
        <dbReference type="EMBL" id="KAK1926236.1"/>
    </source>
</evidence>
<dbReference type="PANTHER" id="PTHR10250:SF26">
    <property type="entry name" value="GLUTATHIONE S-TRANSFERASE 3, MITOCHONDRIAL"/>
    <property type="match status" value="1"/>
</dbReference>
<feature type="transmembrane region" description="Helical" evidence="5">
    <location>
        <begin position="127"/>
        <end position="149"/>
    </location>
</feature>
<evidence type="ECO:0000313" key="7">
    <source>
        <dbReference type="Proteomes" id="UP001182556"/>
    </source>
</evidence>
<dbReference type="InterPro" id="IPR001129">
    <property type="entry name" value="Membr-assoc_MAPEG"/>
</dbReference>
<dbReference type="GO" id="GO:0004364">
    <property type="term" value="F:glutathione transferase activity"/>
    <property type="evidence" value="ECO:0007669"/>
    <property type="project" value="TreeGrafter"/>
</dbReference>
<evidence type="ECO:0000256" key="1">
    <source>
        <dbReference type="ARBA" id="ARBA00004141"/>
    </source>
</evidence>
<evidence type="ECO:0000256" key="2">
    <source>
        <dbReference type="ARBA" id="ARBA00022692"/>
    </source>
</evidence>
<dbReference type="GO" id="GO:0004602">
    <property type="term" value="F:glutathione peroxidase activity"/>
    <property type="evidence" value="ECO:0007669"/>
    <property type="project" value="TreeGrafter"/>
</dbReference>
<keyword evidence="3 5" id="KW-1133">Transmembrane helix</keyword>
<evidence type="ECO:0000256" key="5">
    <source>
        <dbReference type="SAM" id="Phobius"/>
    </source>
</evidence>
<sequence length="152" mass="16733">MSLAIPQHYPLVGLGVAGLWAVNIWQQILVMKARKESGVAYPNLYATDAEAKADPKKHRFNCVQRANQNSLENVTFVLPLSLFFGLFHPKLATAFTLTYIVGRIGYTLGYSSGQPDKRNNMISRVQYIGLFGLLIGTINVSAKAAIAYVQSL</sequence>
<accession>A0AAD9FTW3</accession>
<keyword evidence="2 5" id="KW-0812">Transmembrane</keyword>
<evidence type="ECO:0000256" key="4">
    <source>
        <dbReference type="ARBA" id="ARBA00023136"/>
    </source>
</evidence>
<keyword evidence="4 5" id="KW-0472">Membrane</keyword>
<dbReference type="PANTHER" id="PTHR10250">
    <property type="entry name" value="MICROSOMAL GLUTATHIONE S-TRANSFERASE"/>
    <property type="match status" value="1"/>
</dbReference>
<comment type="subcellular location">
    <subcellularLocation>
        <location evidence="1">Membrane</location>
        <topology evidence="1">Multi-pass membrane protein</topology>
    </subcellularLocation>
</comment>
<comment type="caution">
    <text evidence="6">The sequence shown here is derived from an EMBL/GenBank/DDBJ whole genome shotgun (WGS) entry which is preliminary data.</text>
</comment>
<dbReference type="GO" id="GO:0016020">
    <property type="term" value="C:membrane"/>
    <property type="evidence" value="ECO:0007669"/>
    <property type="project" value="UniProtKB-SubCell"/>
</dbReference>
<evidence type="ECO:0008006" key="8">
    <source>
        <dbReference type="Google" id="ProtNLM"/>
    </source>
</evidence>
<dbReference type="InterPro" id="IPR023352">
    <property type="entry name" value="MAPEG-like_dom_sf"/>
</dbReference>
<dbReference type="Pfam" id="PF01124">
    <property type="entry name" value="MAPEG"/>
    <property type="match status" value="1"/>
</dbReference>
<dbReference type="SUPFAM" id="SSF161084">
    <property type="entry name" value="MAPEG domain-like"/>
    <property type="match status" value="1"/>
</dbReference>
<dbReference type="GO" id="GO:0005635">
    <property type="term" value="C:nuclear envelope"/>
    <property type="evidence" value="ECO:0007669"/>
    <property type="project" value="TreeGrafter"/>
</dbReference>
<reference evidence="6" key="1">
    <citation type="submission" date="2023-02" db="EMBL/GenBank/DDBJ databases">
        <title>Identification and recombinant expression of a fungal hydrolase from Papiliotrema laurentii that hydrolyzes apple cutin and clears colloidal polyester polyurethane.</title>
        <authorList>
            <consortium name="DOE Joint Genome Institute"/>
            <person name="Roman V.A."/>
            <person name="Bojanowski C."/>
            <person name="Crable B.R."/>
            <person name="Wagner D.N."/>
            <person name="Hung C.S."/>
            <person name="Nadeau L.J."/>
            <person name="Schratz L."/>
            <person name="Haridas S."/>
            <person name="Pangilinan J."/>
            <person name="Lipzen A."/>
            <person name="Na H."/>
            <person name="Yan M."/>
            <person name="Ng V."/>
            <person name="Grigoriev I.V."/>
            <person name="Spatafora J.W."/>
            <person name="Barlow D."/>
            <person name="Biffinger J."/>
            <person name="Kelley-Loughnane N."/>
            <person name="Varaljay V.A."/>
            <person name="Crookes-Goodson W.J."/>
        </authorList>
    </citation>
    <scope>NUCLEOTIDE SEQUENCE</scope>
    <source>
        <strain evidence="6">5307AH</strain>
    </source>
</reference>
<dbReference type="Proteomes" id="UP001182556">
    <property type="component" value="Unassembled WGS sequence"/>
</dbReference>
<proteinExistence type="predicted"/>
<evidence type="ECO:0000256" key="3">
    <source>
        <dbReference type="ARBA" id="ARBA00022989"/>
    </source>
</evidence>
<protein>
    <recommendedName>
        <fullName evidence="8">Membrane-associated proteins in eicosanoid and glutathione metabolism</fullName>
    </recommendedName>
</protein>
<name>A0AAD9FTW3_PAPLA</name>
<dbReference type="Gene3D" id="1.20.120.550">
    <property type="entry name" value="Membrane associated eicosanoid/glutathione metabolism-like domain"/>
    <property type="match status" value="1"/>
</dbReference>
<keyword evidence="7" id="KW-1185">Reference proteome</keyword>
<dbReference type="EMBL" id="JAODAN010000002">
    <property type="protein sequence ID" value="KAK1926236.1"/>
    <property type="molecule type" value="Genomic_DNA"/>
</dbReference>
<gene>
    <name evidence="6" type="ORF">DB88DRAFT_155646</name>
</gene>
<dbReference type="AlphaFoldDB" id="A0AAD9FTW3"/>
<feature type="transmembrane region" description="Helical" evidence="5">
    <location>
        <begin position="6"/>
        <end position="25"/>
    </location>
</feature>
<organism evidence="6 7">
    <name type="scientific">Papiliotrema laurentii</name>
    <name type="common">Cryptococcus laurentii</name>
    <dbReference type="NCBI Taxonomy" id="5418"/>
    <lineage>
        <taxon>Eukaryota</taxon>
        <taxon>Fungi</taxon>
        <taxon>Dikarya</taxon>
        <taxon>Basidiomycota</taxon>
        <taxon>Agaricomycotina</taxon>
        <taxon>Tremellomycetes</taxon>
        <taxon>Tremellales</taxon>
        <taxon>Rhynchogastremaceae</taxon>
        <taxon>Papiliotrema</taxon>
    </lineage>
</organism>